<dbReference type="InterPro" id="IPR049063">
    <property type="entry name" value="T6PP_C"/>
</dbReference>
<evidence type="ECO:0000256" key="1">
    <source>
        <dbReference type="ARBA" id="ARBA00010290"/>
    </source>
</evidence>
<name>A0A0D6L6X7_9BILA</name>
<dbReference type="Pfam" id="PF00025">
    <property type="entry name" value="Arf"/>
    <property type="match status" value="1"/>
</dbReference>
<evidence type="ECO:0000256" key="4">
    <source>
        <dbReference type="ARBA" id="ARBA00023134"/>
    </source>
</evidence>
<sequence length="237" mass="26407">MSGPLRLANSRRVPVLIFANKQDLVSSAPASEISKRLKLTEIRDRVWQIQGCSALTNEGVSEGIKWTLTSSHPVSEEKFKEEVANAVDLLYETDHLHYFFTDRDGTLKSYACSYPSSIQPAYSGVIQAQFARRCAQTCCILTTAPMMHIGVLDVSTIPPGYYYYGASAGREWFIDPTNKFKDTSIPDKHLTMLDEVRDLCGSYNNKNIAFVSCPEVLLGAMAQATIREISIVRPRGE</sequence>
<accession>A0A0D6L6X7</accession>
<proteinExistence type="inferred from homology"/>
<feature type="domain" description="Trehalose-6-phosphate phosphatase C-terminal" evidence="6">
    <location>
        <begin position="99"/>
        <end position="198"/>
    </location>
</feature>
<dbReference type="SUPFAM" id="SSF52540">
    <property type="entry name" value="P-loop containing nucleoside triphosphate hydrolases"/>
    <property type="match status" value="1"/>
</dbReference>
<keyword evidence="4 5" id="KW-0342">GTP-binding</keyword>
<dbReference type="InterPro" id="IPR027417">
    <property type="entry name" value="P-loop_NTPase"/>
</dbReference>
<evidence type="ECO:0000259" key="6">
    <source>
        <dbReference type="Pfam" id="PF21141"/>
    </source>
</evidence>
<dbReference type="Gene3D" id="3.40.50.300">
    <property type="entry name" value="P-loop containing nucleotide triphosphate hydrolases"/>
    <property type="match status" value="1"/>
</dbReference>
<reference evidence="7 8" key="1">
    <citation type="submission" date="2013-05" db="EMBL/GenBank/DDBJ databases">
        <title>Draft genome of the parasitic nematode Anyclostoma ceylanicum.</title>
        <authorList>
            <person name="Mitreva M."/>
        </authorList>
    </citation>
    <scope>NUCLEOTIDE SEQUENCE [LARGE SCALE GENOMIC DNA]</scope>
</reference>
<dbReference type="EMBL" id="KE125744">
    <property type="protein sequence ID" value="EPB67214.1"/>
    <property type="molecule type" value="Genomic_DNA"/>
</dbReference>
<evidence type="ECO:0000256" key="3">
    <source>
        <dbReference type="ARBA" id="ARBA00022741"/>
    </source>
</evidence>
<evidence type="ECO:0000256" key="5">
    <source>
        <dbReference type="PIRSR" id="PIRSR606689-1"/>
    </source>
</evidence>
<dbReference type="Pfam" id="PF21141">
    <property type="entry name" value="T6PP_C"/>
    <property type="match status" value="1"/>
</dbReference>
<dbReference type="GO" id="GO:0005525">
    <property type="term" value="F:GTP binding"/>
    <property type="evidence" value="ECO:0007669"/>
    <property type="project" value="UniProtKB-KW"/>
</dbReference>
<dbReference type="InterPro" id="IPR023214">
    <property type="entry name" value="HAD_sf"/>
</dbReference>
<protein>
    <recommendedName>
        <fullName evidence="6">Trehalose-6-phosphate phosphatase C-terminal domain-containing protein</fullName>
    </recommendedName>
</protein>
<keyword evidence="3 5" id="KW-0547">Nucleotide-binding</keyword>
<comment type="similarity">
    <text evidence="1">Belongs to the small GTPase superfamily. Arf family.</text>
</comment>
<dbReference type="InterPro" id="IPR044612">
    <property type="entry name" value="ARL2/3"/>
</dbReference>
<organism evidence="7 8">
    <name type="scientific">Ancylostoma ceylanicum</name>
    <dbReference type="NCBI Taxonomy" id="53326"/>
    <lineage>
        <taxon>Eukaryota</taxon>
        <taxon>Metazoa</taxon>
        <taxon>Ecdysozoa</taxon>
        <taxon>Nematoda</taxon>
        <taxon>Chromadorea</taxon>
        <taxon>Rhabditida</taxon>
        <taxon>Rhabditina</taxon>
        <taxon>Rhabditomorpha</taxon>
        <taxon>Strongyloidea</taxon>
        <taxon>Ancylostomatidae</taxon>
        <taxon>Ancylostomatinae</taxon>
        <taxon>Ancylostoma</taxon>
    </lineage>
</organism>
<keyword evidence="2" id="KW-0449">Lipoprotein</keyword>
<dbReference type="Proteomes" id="UP000054495">
    <property type="component" value="Unassembled WGS sequence"/>
</dbReference>
<dbReference type="AlphaFoldDB" id="A0A0D6L6X7"/>
<keyword evidence="2" id="KW-0519">Myristate</keyword>
<dbReference type="GO" id="GO:0003924">
    <property type="term" value="F:GTPase activity"/>
    <property type="evidence" value="ECO:0007669"/>
    <property type="project" value="InterPro"/>
</dbReference>
<evidence type="ECO:0000313" key="7">
    <source>
        <dbReference type="EMBL" id="EPB67214.1"/>
    </source>
</evidence>
<gene>
    <name evidence="7" type="ORF">ANCCEY_13692</name>
</gene>
<evidence type="ECO:0000313" key="8">
    <source>
        <dbReference type="Proteomes" id="UP000054495"/>
    </source>
</evidence>
<feature type="binding site" evidence="5">
    <location>
        <begin position="20"/>
        <end position="23"/>
    </location>
    <ligand>
        <name>GTP</name>
        <dbReference type="ChEBI" id="CHEBI:37565"/>
    </ligand>
</feature>
<keyword evidence="8" id="KW-1185">Reference proteome</keyword>
<dbReference type="InterPro" id="IPR006689">
    <property type="entry name" value="Small_GTPase_ARF/SAR"/>
</dbReference>
<dbReference type="PANTHER" id="PTHR45697">
    <property type="entry name" value="ADP-RIBOSYLATION FACTOR-LIKE PROTEIN 2-RELATED"/>
    <property type="match status" value="1"/>
</dbReference>
<evidence type="ECO:0000256" key="2">
    <source>
        <dbReference type="ARBA" id="ARBA00022707"/>
    </source>
</evidence>
<dbReference type="Gene3D" id="3.40.50.1000">
    <property type="entry name" value="HAD superfamily/HAD-like"/>
    <property type="match status" value="1"/>
</dbReference>